<evidence type="ECO:0000256" key="4">
    <source>
        <dbReference type="ARBA" id="ARBA00022822"/>
    </source>
</evidence>
<gene>
    <name evidence="10" type="primary">trpA_1</name>
    <name evidence="8" type="synonym">trpA</name>
    <name evidence="10" type="ORF">Voc01_021150</name>
</gene>
<evidence type="ECO:0000256" key="1">
    <source>
        <dbReference type="ARBA" id="ARBA00004733"/>
    </source>
</evidence>
<dbReference type="Proteomes" id="UP000635606">
    <property type="component" value="Unassembled WGS sequence"/>
</dbReference>
<dbReference type="GO" id="GO:0004834">
    <property type="term" value="F:tryptophan synthase activity"/>
    <property type="evidence" value="ECO:0007669"/>
    <property type="project" value="UniProtKB-UniRule"/>
</dbReference>
<dbReference type="AlphaFoldDB" id="A0A8J4EAA2"/>
<dbReference type="NCBIfam" id="TIGR00262">
    <property type="entry name" value="trpA"/>
    <property type="match status" value="1"/>
</dbReference>
<comment type="function">
    <text evidence="8">The alpha subunit is responsible for the aldol cleavage of indoleglycerol phosphate to indole and glyceraldehyde 3-phosphate.</text>
</comment>
<dbReference type="EMBL" id="BOPH01000023">
    <property type="protein sequence ID" value="GIJ67198.1"/>
    <property type="molecule type" value="Genomic_DNA"/>
</dbReference>
<sequence>MNRKLLMPYLTGGLTPDWADHLRAFADAGADLVEVGLPFSDPTLDGATVQEANAAALARGATARGILDGLTRLAAGLPPLVVSTYSNLALRDGFTAALGAAGVTGLLVPDLPLDEADALSAAAAGAGVDLALLAAPSTPPERLAEIGRRSRGFVYAVSLMGTTGERAELSGSAATLVGRIRAATDLPVLLGFGVSTPAHAAAAARCADGVIVGAAVVRRVLDGAGPSDTAAFLATMRRALDELHEFHEEEGPP</sequence>
<protein>
    <recommendedName>
        <fullName evidence="8">Tryptophan synthase alpha chain</fullName>
        <ecNumber evidence="8">4.2.1.20</ecNumber>
    </recommendedName>
</protein>
<evidence type="ECO:0000256" key="9">
    <source>
        <dbReference type="RuleBase" id="RU003662"/>
    </source>
</evidence>
<keyword evidence="3 8" id="KW-0028">Amino-acid biosynthesis</keyword>
<dbReference type="PANTHER" id="PTHR43406">
    <property type="entry name" value="TRYPTOPHAN SYNTHASE, ALPHA CHAIN"/>
    <property type="match status" value="1"/>
</dbReference>
<evidence type="ECO:0000256" key="7">
    <source>
        <dbReference type="ARBA" id="ARBA00049047"/>
    </source>
</evidence>
<comment type="similarity">
    <text evidence="8 9">Belongs to the TrpA family.</text>
</comment>
<keyword evidence="4 8" id="KW-0822">Tryptophan biosynthesis</keyword>
<comment type="catalytic activity">
    <reaction evidence="7 8">
        <text>(1S,2R)-1-C-(indol-3-yl)glycerol 3-phosphate + L-serine = D-glyceraldehyde 3-phosphate + L-tryptophan + H2O</text>
        <dbReference type="Rhea" id="RHEA:10532"/>
        <dbReference type="ChEBI" id="CHEBI:15377"/>
        <dbReference type="ChEBI" id="CHEBI:33384"/>
        <dbReference type="ChEBI" id="CHEBI:57912"/>
        <dbReference type="ChEBI" id="CHEBI:58866"/>
        <dbReference type="ChEBI" id="CHEBI:59776"/>
        <dbReference type="EC" id="4.2.1.20"/>
    </reaction>
</comment>
<evidence type="ECO:0000256" key="5">
    <source>
        <dbReference type="ARBA" id="ARBA00023141"/>
    </source>
</evidence>
<comment type="subunit">
    <text evidence="2 8">Tetramer of two alpha and two beta chains.</text>
</comment>
<evidence type="ECO:0000256" key="2">
    <source>
        <dbReference type="ARBA" id="ARBA00011270"/>
    </source>
</evidence>
<keyword evidence="11" id="KW-1185">Reference proteome</keyword>
<dbReference type="Pfam" id="PF00290">
    <property type="entry name" value="Trp_syntA"/>
    <property type="match status" value="1"/>
</dbReference>
<name>A0A8J4EAA2_9ACTN</name>
<organism evidence="10 11">
    <name type="scientific">Virgisporangium ochraceum</name>
    <dbReference type="NCBI Taxonomy" id="65505"/>
    <lineage>
        <taxon>Bacteria</taxon>
        <taxon>Bacillati</taxon>
        <taxon>Actinomycetota</taxon>
        <taxon>Actinomycetes</taxon>
        <taxon>Micromonosporales</taxon>
        <taxon>Micromonosporaceae</taxon>
        <taxon>Virgisporangium</taxon>
    </lineage>
</organism>
<keyword evidence="5 8" id="KW-0057">Aromatic amino acid biosynthesis</keyword>
<dbReference type="GO" id="GO:0005829">
    <property type="term" value="C:cytosol"/>
    <property type="evidence" value="ECO:0007669"/>
    <property type="project" value="TreeGrafter"/>
</dbReference>
<dbReference type="UniPathway" id="UPA00035">
    <property type="reaction ID" value="UER00044"/>
</dbReference>
<evidence type="ECO:0000313" key="10">
    <source>
        <dbReference type="EMBL" id="GIJ67198.1"/>
    </source>
</evidence>
<feature type="active site" description="Proton acceptor" evidence="8">
    <location>
        <position position="34"/>
    </location>
</feature>
<dbReference type="SUPFAM" id="SSF51366">
    <property type="entry name" value="Ribulose-phoshate binding barrel"/>
    <property type="match status" value="1"/>
</dbReference>
<dbReference type="CDD" id="cd04724">
    <property type="entry name" value="Tryptophan_synthase_alpha"/>
    <property type="match status" value="1"/>
</dbReference>
<reference evidence="10" key="1">
    <citation type="submission" date="2021-01" db="EMBL/GenBank/DDBJ databases">
        <title>Whole genome shotgun sequence of Virgisporangium ochraceum NBRC 16418.</title>
        <authorList>
            <person name="Komaki H."/>
            <person name="Tamura T."/>
        </authorList>
    </citation>
    <scope>NUCLEOTIDE SEQUENCE</scope>
    <source>
        <strain evidence="10">NBRC 16418</strain>
    </source>
</reference>
<evidence type="ECO:0000313" key="11">
    <source>
        <dbReference type="Proteomes" id="UP000635606"/>
    </source>
</evidence>
<accession>A0A8J4EAA2</accession>
<proteinExistence type="inferred from homology"/>
<dbReference type="PANTHER" id="PTHR43406:SF1">
    <property type="entry name" value="TRYPTOPHAN SYNTHASE ALPHA CHAIN, CHLOROPLASTIC"/>
    <property type="match status" value="1"/>
</dbReference>
<evidence type="ECO:0000256" key="3">
    <source>
        <dbReference type="ARBA" id="ARBA00022605"/>
    </source>
</evidence>
<dbReference type="InterPro" id="IPR011060">
    <property type="entry name" value="RibuloseP-bd_barrel"/>
</dbReference>
<comment type="pathway">
    <text evidence="1 8">Amino-acid biosynthesis; L-tryptophan biosynthesis; L-tryptophan from chorismate: step 5/5.</text>
</comment>
<dbReference type="HAMAP" id="MF_00131">
    <property type="entry name" value="Trp_synth_alpha"/>
    <property type="match status" value="1"/>
</dbReference>
<dbReference type="Gene3D" id="3.20.20.70">
    <property type="entry name" value="Aldolase class I"/>
    <property type="match status" value="1"/>
</dbReference>
<dbReference type="InterPro" id="IPR013785">
    <property type="entry name" value="Aldolase_TIM"/>
</dbReference>
<feature type="active site" description="Proton acceptor" evidence="8">
    <location>
        <position position="45"/>
    </location>
</feature>
<comment type="caution">
    <text evidence="10">The sequence shown here is derived from an EMBL/GenBank/DDBJ whole genome shotgun (WGS) entry which is preliminary data.</text>
</comment>
<evidence type="ECO:0000256" key="6">
    <source>
        <dbReference type="ARBA" id="ARBA00023239"/>
    </source>
</evidence>
<dbReference type="RefSeq" id="WP_203927158.1">
    <property type="nucleotide sequence ID" value="NZ_BOPH01000023.1"/>
</dbReference>
<dbReference type="InterPro" id="IPR002028">
    <property type="entry name" value="Trp_synthase_suA"/>
</dbReference>
<keyword evidence="6 8" id="KW-0456">Lyase</keyword>
<evidence type="ECO:0000256" key="8">
    <source>
        <dbReference type="HAMAP-Rule" id="MF_00131"/>
    </source>
</evidence>
<dbReference type="EC" id="4.2.1.20" evidence="8"/>